<keyword evidence="12" id="KW-0479">Metal-binding</keyword>
<feature type="transmembrane region" description="Helical" evidence="12">
    <location>
        <begin position="70"/>
        <end position="94"/>
    </location>
</feature>
<feature type="binding site" evidence="12">
    <location>
        <position position="78"/>
    </location>
    <ligand>
        <name>Na(+)</name>
        <dbReference type="ChEBI" id="CHEBI:29101"/>
        <note>structural</note>
    </ligand>
</feature>
<proteinExistence type="inferred from homology"/>
<reference evidence="14" key="1">
    <citation type="submission" date="2016-02" db="EMBL/GenBank/DDBJ databases">
        <authorList>
            <person name="Schultz-Johansen M."/>
            <person name="Glaring M.A."/>
            <person name="Bech P.K."/>
            <person name="Stougaard P."/>
        </authorList>
    </citation>
    <scope>NUCLEOTIDE SEQUENCE [LARGE SCALE GENOMIC DNA]</scope>
    <source>
        <strain evidence="14">S66</strain>
    </source>
</reference>
<evidence type="ECO:0000256" key="5">
    <source>
        <dbReference type="ARBA" id="ARBA00022989"/>
    </source>
</evidence>
<dbReference type="Proteomes" id="UP000070299">
    <property type="component" value="Unassembled WGS sequence"/>
</dbReference>
<evidence type="ECO:0000313" key="14">
    <source>
        <dbReference type="Proteomes" id="UP000070299"/>
    </source>
</evidence>
<comment type="function">
    <text evidence="12">Fluoride-specific ion channel. Important for reducing fluoride concentration in the cell, thus reducing its toxicity.</text>
</comment>
<dbReference type="GO" id="GO:0005886">
    <property type="term" value="C:plasma membrane"/>
    <property type="evidence" value="ECO:0007669"/>
    <property type="project" value="UniProtKB-SubCell"/>
</dbReference>
<dbReference type="GO" id="GO:0062054">
    <property type="term" value="F:fluoride channel activity"/>
    <property type="evidence" value="ECO:0007669"/>
    <property type="project" value="UniProtKB-UniRule"/>
</dbReference>
<dbReference type="PANTHER" id="PTHR28259:SF1">
    <property type="entry name" value="FLUORIDE EXPORT PROTEIN 1-RELATED"/>
    <property type="match status" value="1"/>
</dbReference>
<evidence type="ECO:0000256" key="6">
    <source>
        <dbReference type="ARBA" id="ARBA00023053"/>
    </source>
</evidence>
<dbReference type="NCBIfam" id="TIGR00494">
    <property type="entry name" value="crcB"/>
    <property type="match status" value="1"/>
</dbReference>
<comment type="catalytic activity">
    <reaction evidence="11">
        <text>fluoride(in) = fluoride(out)</text>
        <dbReference type="Rhea" id="RHEA:76159"/>
        <dbReference type="ChEBI" id="CHEBI:17051"/>
    </reaction>
    <physiologicalReaction direction="left-to-right" evidence="11">
        <dbReference type="Rhea" id="RHEA:76160"/>
    </physiologicalReaction>
</comment>
<keyword evidence="5 12" id="KW-1133">Transmembrane helix</keyword>
<comment type="similarity">
    <text evidence="10 12">Belongs to the fluoride channel Fluc/FEX (TC 1.A.43) family.</text>
</comment>
<keyword evidence="6 12" id="KW-0915">Sodium</keyword>
<comment type="activity regulation">
    <text evidence="12">Na(+) is not transported, but it plays an essential structural role and its presence is essential for fluoride channel function.</text>
</comment>
<comment type="subcellular location">
    <subcellularLocation>
        <location evidence="1 12">Cell membrane</location>
        <topology evidence="1 12">Multi-pass membrane protein</topology>
    </subcellularLocation>
</comment>
<comment type="caution">
    <text evidence="13">The sequence shown here is derived from an EMBL/GenBank/DDBJ whole genome shotgun (WGS) entry which is preliminary data.</text>
</comment>
<dbReference type="EMBL" id="LSNE01000005">
    <property type="protein sequence ID" value="KXI28943.1"/>
    <property type="molecule type" value="Genomic_DNA"/>
</dbReference>
<dbReference type="Pfam" id="PF02537">
    <property type="entry name" value="CRCB"/>
    <property type="match status" value="1"/>
</dbReference>
<evidence type="ECO:0000256" key="7">
    <source>
        <dbReference type="ARBA" id="ARBA00023065"/>
    </source>
</evidence>
<protein>
    <recommendedName>
        <fullName evidence="12">Fluoride-specific ion channel FluC</fullName>
    </recommendedName>
</protein>
<keyword evidence="14" id="KW-1185">Reference proteome</keyword>
<feature type="transmembrane region" description="Helical" evidence="12">
    <location>
        <begin position="106"/>
        <end position="128"/>
    </location>
</feature>
<keyword evidence="9 12" id="KW-0407">Ion channel</keyword>
<feature type="transmembrane region" description="Helical" evidence="12">
    <location>
        <begin position="6"/>
        <end position="24"/>
    </location>
</feature>
<evidence type="ECO:0000256" key="8">
    <source>
        <dbReference type="ARBA" id="ARBA00023136"/>
    </source>
</evidence>
<dbReference type="AlphaFoldDB" id="A0A136A160"/>
<evidence type="ECO:0000256" key="1">
    <source>
        <dbReference type="ARBA" id="ARBA00004651"/>
    </source>
</evidence>
<dbReference type="InterPro" id="IPR003691">
    <property type="entry name" value="FluC"/>
</dbReference>
<evidence type="ECO:0000256" key="2">
    <source>
        <dbReference type="ARBA" id="ARBA00022475"/>
    </source>
</evidence>
<feature type="binding site" evidence="12">
    <location>
        <position position="81"/>
    </location>
    <ligand>
        <name>Na(+)</name>
        <dbReference type="ChEBI" id="CHEBI:29101"/>
        <note>structural</note>
    </ligand>
</feature>
<accession>A0A136A160</accession>
<dbReference type="GO" id="GO:0140114">
    <property type="term" value="P:cellular detoxification of fluoride"/>
    <property type="evidence" value="ECO:0007669"/>
    <property type="project" value="UniProtKB-UniRule"/>
</dbReference>
<sequence length="130" mass="14410">MQGSMIYLYIAVGGASGACMRYFLSQLIFQWFGKGFPFGTLVVNVIGSFSLGLLYSLIEQGQMEAVMWRTTIGIGFLGAFTTFSTFSVDTLYLLQQGFWLKGILNMFLNMLGCLLAAWLGTIFVTFFVKG</sequence>
<keyword evidence="7 12" id="KW-0406">Ion transport</keyword>
<organism evidence="13 14">
    <name type="scientific">Paraglaciecola hydrolytica</name>
    <dbReference type="NCBI Taxonomy" id="1799789"/>
    <lineage>
        <taxon>Bacteria</taxon>
        <taxon>Pseudomonadati</taxon>
        <taxon>Pseudomonadota</taxon>
        <taxon>Gammaproteobacteria</taxon>
        <taxon>Alteromonadales</taxon>
        <taxon>Alteromonadaceae</taxon>
        <taxon>Paraglaciecola</taxon>
    </lineage>
</organism>
<name>A0A136A160_9ALTE</name>
<feature type="transmembrane region" description="Helical" evidence="12">
    <location>
        <begin position="36"/>
        <end position="58"/>
    </location>
</feature>
<dbReference type="OrthoDB" id="9806299at2"/>
<evidence type="ECO:0000256" key="10">
    <source>
        <dbReference type="ARBA" id="ARBA00035120"/>
    </source>
</evidence>
<keyword evidence="8 12" id="KW-0472">Membrane</keyword>
<dbReference type="RefSeq" id="WP_068375849.1">
    <property type="nucleotide sequence ID" value="NZ_LSNE01000005.1"/>
</dbReference>
<dbReference type="PANTHER" id="PTHR28259">
    <property type="entry name" value="FLUORIDE EXPORT PROTEIN 1-RELATED"/>
    <property type="match status" value="1"/>
</dbReference>
<dbReference type="HAMAP" id="MF_00454">
    <property type="entry name" value="FluC"/>
    <property type="match status" value="1"/>
</dbReference>
<evidence type="ECO:0000313" key="13">
    <source>
        <dbReference type="EMBL" id="KXI28943.1"/>
    </source>
</evidence>
<evidence type="ECO:0000256" key="3">
    <source>
        <dbReference type="ARBA" id="ARBA00022519"/>
    </source>
</evidence>
<keyword evidence="4 12" id="KW-0812">Transmembrane</keyword>
<evidence type="ECO:0000256" key="9">
    <source>
        <dbReference type="ARBA" id="ARBA00023303"/>
    </source>
</evidence>
<keyword evidence="2 12" id="KW-1003">Cell membrane</keyword>
<keyword evidence="3" id="KW-0997">Cell inner membrane</keyword>
<dbReference type="GO" id="GO:0046872">
    <property type="term" value="F:metal ion binding"/>
    <property type="evidence" value="ECO:0007669"/>
    <property type="project" value="UniProtKB-KW"/>
</dbReference>
<evidence type="ECO:0000256" key="12">
    <source>
        <dbReference type="HAMAP-Rule" id="MF_00454"/>
    </source>
</evidence>
<gene>
    <name evidence="12" type="primary">fluC</name>
    <name evidence="12" type="synonym">crcB</name>
    <name evidence="13" type="ORF">AX660_12225</name>
</gene>
<keyword evidence="12" id="KW-0813">Transport</keyword>
<evidence type="ECO:0000256" key="11">
    <source>
        <dbReference type="ARBA" id="ARBA00035585"/>
    </source>
</evidence>
<evidence type="ECO:0000256" key="4">
    <source>
        <dbReference type="ARBA" id="ARBA00022692"/>
    </source>
</evidence>